<accession>A0A9P6HCT5</accession>
<feature type="compositionally biased region" description="Basic and acidic residues" evidence="1">
    <location>
        <begin position="364"/>
        <end position="376"/>
    </location>
</feature>
<feature type="compositionally biased region" description="Acidic residues" evidence="1">
    <location>
        <begin position="471"/>
        <end position="481"/>
    </location>
</feature>
<keyword evidence="3" id="KW-1185">Reference proteome</keyword>
<dbReference type="Proteomes" id="UP000736335">
    <property type="component" value="Unassembled WGS sequence"/>
</dbReference>
<feature type="region of interest" description="Disordered" evidence="1">
    <location>
        <begin position="159"/>
        <end position="272"/>
    </location>
</feature>
<proteinExistence type="predicted"/>
<feature type="compositionally biased region" description="Polar residues" evidence="1">
    <location>
        <begin position="48"/>
        <end position="61"/>
    </location>
</feature>
<gene>
    <name evidence="2" type="ORF">BJ322DRAFT_1006877</name>
</gene>
<feature type="region of interest" description="Disordered" evidence="1">
    <location>
        <begin position="1"/>
        <end position="80"/>
    </location>
</feature>
<feature type="compositionally biased region" description="Polar residues" evidence="1">
    <location>
        <begin position="391"/>
        <end position="407"/>
    </location>
</feature>
<reference evidence="2" key="1">
    <citation type="journal article" date="2020" name="Nat. Commun.">
        <title>Large-scale genome sequencing of mycorrhizal fungi provides insights into the early evolution of symbiotic traits.</title>
        <authorList>
            <person name="Miyauchi S."/>
            <person name="Kiss E."/>
            <person name="Kuo A."/>
            <person name="Drula E."/>
            <person name="Kohler A."/>
            <person name="Sanchez-Garcia M."/>
            <person name="Morin E."/>
            <person name="Andreopoulos B."/>
            <person name="Barry K.W."/>
            <person name="Bonito G."/>
            <person name="Buee M."/>
            <person name="Carver A."/>
            <person name="Chen C."/>
            <person name="Cichocki N."/>
            <person name="Clum A."/>
            <person name="Culley D."/>
            <person name="Crous P.W."/>
            <person name="Fauchery L."/>
            <person name="Girlanda M."/>
            <person name="Hayes R.D."/>
            <person name="Keri Z."/>
            <person name="LaButti K."/>
            <person name="Lipzen A."/>
            <person name="Lombard V."/>
            <person name="Magnuson J."/>
            <person name="Maillard F."/>
            <person name="Murat C."/>
            <person name="Nolan M."/>
            <person name="Ohm R.A."/>
            <person name="Pangilinan J."/>
            <person name="Pereira M.F."/>
            <person name="Perotto S."/>
            <person name="Peter M."/>
            <person name="Pfister S."/>
            <person name="Riley R."/>
            <person name="Sitrit Y."/>
            <person name="Stielow J.B."/>
            <person name="Szollosi G."/>
            <person name="Zifcakova L."/>
            <person name="Stursova M."/>
            <person name="Spatafora J.W."/>
            <person name="Tedersoo L."/>
            <person name="Vaario L.M."/>
            <person name="Yamada A."/>
            <person name="Yan M."/>
            <person name="Wang P."/>
            <person name="Xu J."/>
            <person name="Bruns T."/>
            <person name="Baldrian P."/>
            <person name="Vilgalys R."/>
            <person name="Dunand C."/>
            <person name="Henrissat B."/>
            <person name="Grigoriev I.V."/>
            <person name="Hibbett D."/>
            <person name="Nagy L.G."/>
            <person name="Martin F.M."/>
        </authorList>
    </citation>
    <scope>NUCLEOTIDE SEQUENCE</scope>
    <source>
        <strain evidence="2">UH-Tt-Lm1</strain>
    </source>
</reference>
<feature type="region of interest" description="Disordered" evidence="1">
    <location>
        <begin position="364"/>
        <end position="528"/>
    </location>
</feature>
<evidence type="ECO:0000256" key="1">
    <source>
        <dbReference type="SAM" id="MobiDB-lite"/>
    </source>
</evidence>
<dbReference type="AlphaFoldDB" id="A0A9P6HCT5"/>
<feature type="compositionally biased region" description="Polar residues" evidence="1">
    <location>
        <begin position="168"/>
        <end position="177"/>
    </location>
</feature>
<reference evidence="2" key="2">
    <citation type="submission" date="2020-11" db="EMBL/GenBank/DDBJ databases">
        <authorList>
            <consortium name="DOE Joint Genome Institute"/>
            <person name="Kuo A."/>
            <person name="Miyauchi S."/>
            <person name="Kiss E."/>
            <person name="Drula E."/>
            <person name="Kohler A."/>
            <person name="Sanchez-Garcia M."/>
            <person name="Andreopoulos B."/>
            <person name="Barry K.W."/>
            <person name="Bonito G."/>
            <person name="Buee M."/>
            <person name="Carver A."/>
            <person name="Chen C."/>
            <person name="Cichocki N."/>
            <person name="Clum A."/>
            <person name="Culley D."/>
            <person name="Crous P.W."/>
            <person name="Fauchery L."/>
            <person name="Girlanda M."/>
            <person name="Hayes R."/>
            <person name="Keri Z."/>
            <person name="Labutti K."/>
            <person name="Lipzen A."/>
            <person name="Lombard V."/>
            <person name="Magnuson J."/>
            <person name="Maillard F."/>
            <person name="Morin E."/>
            <person name="Murat C."/>
            <person name="Nolan M."/>
            <person name="Ohm R."/>
            <person name="Pangilinan J."/>
            <person name="Pereira M."/>
            <person name="Perotto S."/>
            <person name="Peter M."/>
            <person name="Riley R."/>
            <person name="Sitrit Y."/>
            <person name="Stielow B."/>
            <person name="Szollosi G."/>
            <person name="Zifcakova L."/>
            <person name="Stursova M."/>
            <person name="Spatafora J.W."/>
            <person name="Tedersoo L."/>
            <person name="Vaario L.-M."/>
            <person name="Yamada A."/>
            <person name="Yan M."/>
            <person name="Wang P."/>
            <person name="Xu J."/>
            <person name="Bruns T."/>
            <person name="Baldrian P."/>
            <person name="Vilgalys R."/>
            <person name="Henrissat B."/>
            <person name="Grigoriev I.V."/>
            <person name="Hibbett D."/>
            <person name="Nagy L.G."/>
            <person name="Martin F.M."/>
        </authorList>
    </citation>
    <scope>NUCLEOTIDE SEQUENCE</scope>
    <source>
        <strain evidence="2">UH-Tt-Lm1</strain>
    </source>
</reference>
<feature type="compositionally biased region" description="Polar residues" evidence="1">
    <location>
        <begin position="190"/>
        <end position="202"/>
    </location>
</feature>
<evidence type="ECO:0000313" key="2">
    <source>
        <dbReference type="EMBL" id="KAF9784566.1"/>
    </source>
</evidence>
<sequence length="656" mass="69907">MTDERGVKKKKGRSNEAFIVVRPPPSKSNHPLNLQVQLVPPSSRDQNKSVSSRRSNESLATNPEAEGQAPLSRTTSNRSDISNYSGYAQSVTSFNSFSSTTSNRRMIIPLYNLHAHNVMTNVVLDAGTDARVAKFLKRGLEVIGLAVLDPMEVWNHGKSVGRPISPDQPATGSASNSIDHHHLSAPAPQTPDSSAISLSSAGDPTPKVRDFAPTIITPQNTPTGAKKFFGKLFRRKDSSTPGGVEPSDSPASSPLKPTLNLPIPSSPAKRNSLLLPDQTLSPFQSKDVTLQPAVLGIQPTLDAASYPPQGRPTAYVWTVTKWLKGTPEGILGGVRGILDKSARDDPVGDLERQIEVRFEWTRVEKGGKRKAQRDGPELTIGLGVGGKSASRRNSTALTKSSDPSVNSLHEKEKRTRRMSVTEGVQSGFGLIPKRSMESAGSKSPKRAGSIATNTTSETGEGYGEGHRSREDGEESDPEDSEVPWTCTLHVSRKFTGAPPSPTSNNSSGSSRSQTAPTSHGPPPPPQQIKLKIATVSPTPHHPKVVSLLKIPFPLPDVEVSAVNVRKRIVTPVGIARPTDGHSSVVGNGMGNLNMQSFNLNGGGGGGGGKQKETGLVLTAEEIKDVVASTALWLVVREAMGGVGREKRKGDGWKLRG</sequence>
<comment type="caution">
    <text evidence="2">The sequence shown here is derived from an EMBL/GenBank/DDBJ whole genome shotgun (WGS) entry which is preliminary data.</text>
</comment>
<name>A0A9P6HCT5_9AGAM</name>
<feature type="compositionally biased region" description="Polar residues" evidence="1">
    <location>
        <begin position="71"/>
        <end position="80"/>
    </location>
</feature>
<feature type="compositionally biased region" description="Polar residues" evidence="1">
    <location>
        <begin position="27"/>
        <end position="36"/>
    </location>
</feature>
<evidence type="ECO:0000313" key="3">
    <source>
        <dbReference type="Proteomes" id="UP000736335"/>
    </source>
</evidence>
<feature type="compositionally biased region" description="Low complexity" evidence="1">
    <location>
        <begin position="502"/>
        <end position="512"/>
    </location>
</feature>
<dbReference type="EMBL" id="WIUZ02000008">
    <property type="protein sequence ID" value="KAF9784566.1"/>
    <property type="molecule type" value="Genomic_DNA"/>
</dbReference>
<organism evidence="2 3">
    <name type="scientific">Thelephora terrestris</name>
    <dbReference type="NCBI Taxonomy" id="56493"/>
    <lineage>
        <taxon>Eukaryota</taxon>
        <taxon>Fungi</taxon>
        <taxon>Dikarya</taxon>
        <taxon>Basidiomycota</taxon>
        <taxon>Agaricomycotina</taxon>
        <taxon>Agaricomycetes</taxon>
        <taxon>Thelephorales</taxon>
        <taxon>Thelephoraceae</taxon>
        <taxon>Thelephora</taxon>
    </lineage>
</organism>
<protein>
    <submittedName>
        <fullName evidence="2">Uncharacterized protein</fullName>
    </submittedName>
</protein>
<dbReference type="OrthoDB" id="2590746at2759"/>